<dbReference type="VEuPathDB" id="VectorBase:AQUA014539"/>
<dbReference type="Proteomes" id="UP000076407">
    <property type="component" value="Unassembled WGS sequence"/>
</dbReference>
<evidence type="ECO:0000313" key="2">
    <source>
        <dbReference type="Proteomes" id="UP000076407"/>
    </source>
</evidence>
<organism evidence="1 2">
    <name type="scientific">Anopheles quadriannulatus</name>
    <name type="common">Mosquito</name>
    <dbReference type="NCBI Taxonomy" id="34691"/>
    <lineage>
        <taxon>Eukaryota</taxon>
        <taxon>Metazoa</taxon>
        <taxon>Ecdysozoa</taxon>
        <taxon>Arthropoda</taxon>
        <taxon>Hexapoda</taxon>
        <taxon>Insecta</taxon>
        <taxon>Pterygota</taxon>
        <taxon>Neoptera</taxon>
        <taxon>Endopterygota</taxon>
        <taxon>Diptera</taxon>
        <taxon>Nematocera</taxon>
        <taxon>Culicoidea</taxon>
        <taxon>Culicidae</taxon>
        <taxon>Anophelinae</taxon>
        <taxon>Anopheles</taxon>
    </lineage>
</organism>
<dbReference type="AlphaFoldDB" id="A0A182XRR9"/>
<sequence length="45" mass="4680">MAVMLLGARSPGASNVRPIVQLNVAAGLFEKATLFALGLLLVRLS</sequence>
<reference evidence="1" key="1">
    <citation type="submission" date="2020-05" db="UniProtKB">
        <authorList>
            <consortium name="EnsemblMetazoa"/>
        </authorList>
    </citation>
    <scope>IDENTIFICATION</scope>
    <source>
        <strain evidence="1">SANGQUA</strain>
    </source>
</reference>
<accession>A0A182XRR9</accession>
<name>A0A182XRR9_ANOQN</name>
<keyword evidence="2" id="KW-1185">Reference proteome</keyword>
<proteinExistence type="predicted"/>
<protein>
    <submittedName>
        <fullName evidence="1">Uncharacterized protein</fullName>
    </submittedName>
</protein>
<dbReference type="EnsemblMetazoa" id="AQUA014539-RA">
    <property type="protein sequence ID" value="AQUA014539-PA"/>
    <property type="gene ID" value="AQUA014539"/>
</dbReference>
<evidence type="ECO:0000313" key="1">
    <source>
        <dbReference type="EnsemblMetazoa" id="AQUA014539-PA"/>
    </source>
</evidence>